<evidence type="ECO:0000256" key="1">
    <source>
        <dbReference type="SAM" id="MobiDB-lite"/>
    </source>
</evidence>
<dbReference type="Proteomes" id="UP000287651">
    <property type="component" value="Unassembled WGS sequence"/>
</dbReference>
<organism evidence="2 3">
    <name type="scientific">Ensete ventricosum</name>
    <name type="common">Abyssinian banana</name>
    <name type="synonym">Musa ensete</name>
    <dbReference type="NCBI Taxonomy" id="4639"/>
    <lineage>
        <taxon>Eukaryota</taxon>
        <taxon>Viridiplantae</taxon>
        <taxon>Streptophyta</taxon>
        <taxon>Embryophyta</taxon>
        <taxon>Tracheophyta</taxon>
        <taxon>Spermatophyta</taxon>
        <taxon>Magnoliopsida</taxon>
        <taxon>Liliopsida</taxon>
        <taxon>Zingiberales</taxon>
        <taxon>Musaceae</taxon>
        <taxon>Ensete</taxon>
    </lineage>
</organism>
<evidence type="ECO:0000313" key="3">
    <source>
        <dbReference type="Proteomes" id="UP000287651"/>
    </source>
</evidence>
<reference evidence="2 3" key="1">
    <citation type="journal article" date="2014" name="Agronomy (Basel)">
        <title>A Draft Genome Sequence for Ensete ventricosum, the Drought-Tolerant Tree Against Hunger.</title>
        <authorList>
            <person name="Harrison J."/>
            <person name="Moore K.A."/>
            <person name="Paszkiewicz K."/>
            <person name="Jones T."/>
            <person name="Grant M."/>
            <person name="Ambacheew D."/>
            <person name="Muzemil S."/>
            <person name="Studholme D.J."/>
        </authorList>
    </citation>
    <scope>NUCLEOTIDE SEQUENCE [LARGE SCALE GENOMIC DNA]</scope>
</reference>
<evidence type="ECO:0000313" key="2">
    <source>
        <dbReference type="EMBL" id="RRT51311.1"/>
    </source>
</evidence>
<accession>A0A426YHU2</accession>
<comment type="caution">
    <text evidence="2">The sequence shown here is derived from an EMBL/GenBank/DDBJ whole genome shotgun (WGS) entry which is preliminary data.</text>
</comment>
<sequence length="76" mass="8557">MDLGCLWMPSRWDFDFYFMVMAEALAKKCPAEEITVATTEKSIATWPERHPTEGGNERSSKKRKCMARKGGKGVAS</sequence>
<dbReference type="AlphaFoldDB" id="A0A426YHU2"/>
<name>A0A426YHU2_ENSVE</name>
<gene>
    <name evidence="2" type="ORF">B296_00051186</name>
</gene>
<protein>
    <submittedName>
        <fullName evidence="2">Uncharacterized protein</fullName>
    </submittedName>
</protein>
<feature type="compositionally biased region" description="Basic and acidic residues" evidence="1">
    <location>
        <begin position="47"/>
        <end position="59"/>
    </location>
</feature>
<feature type="compositionally biased region" description="Basic residues" evidence="1">
    <location>
        <begin position="60"/>
        <end position="76"/>
    </location>
</feature>
<proteinExistence type="predicted"/>
<dbReference type="EMBL" id="AMZH03012290">
    <property type="protein sequence ID" value="RRT51311.1"/>
    <property type="molecule type" value="Genomic_DNA"/>
</dbReference>
<feature type="region of interest" description="Disordered" evidence="1">
    <location>
        <begin position="46"/>
        <end position="76"/>
    </location>
</feature>